<dbReference type="eggNOG" id="ENOG502TKXI">
    <property type="taxonomic scope" value="Eukaryota"/>
</dbReference>
<dbReference type="OMA" id="CHHIAKL"/>
<dbReference type="AlphaFoldDB" id="A8N732"/>
<dbReference type="EMBL" id="AACS02000003">
    <property type="protein sequence ID" value="EAU91269.1"/>
    <property type="molecule type" value="Genomic_DNA"/>
</dbReference>
<dbReference type="GeneID" id="6007083"/>
<reference evidence="1 2" key="1">
    <citation type="journal article" date="2010" name="Proc. Natl. Acad. Sci. U.S.A.">
        <title>Insights into evolution of multicellular fungi from the assembled chromosomes of the mushroom Coprinopsis cinerea (Coprinus cinereus).</title>
        <authorList>
            <person name="Stajich J.E."/>
            <person name="Wilke S.K."/>
            <person name="Ahren D."/>
            <person name="Au C.H."/>
            <person name="Birren B.W."/>
            <person name="Borodovsky M."/>
            <person name="Burns C."/>
            <person name="Canback B."/>
            <person name="Casselton L.A."/>
            <person name="Cheng C.K."/>
            <person name="Deng J."/>
            <person name="Dietrich F.S."/>
            <person name="Fargo D.C."/>
            <person name="Farman M.L."/>
            <person name="Gathman A.C."/>
            <person name="Goldberg J."/>
            <person name="Guigo R."/>
            <person name="Hoegger P.J."/>
            <person name="Hooker J.B."/>
            <person name="Huggins A."/>
            <person name="James T.Y."/>
            <person name="Kamada T."/>
            <person name="Kilaru S."/>
            <person name="Kodira C."/>
            <person name="Kues U."/>
            <person name="Kupfer D."/>
            <person name="Kwan H.S."/>
            <person name="Lomsadze A."/>
            <person name="Li W."/>
            <person name="Lilly W.W."/>
            <person name="Ma L.J."/>
            <person name="Mackey A.J."/>
            <person name="Manning G."/>
            <person name="Martin F."/>
            <person name="Muraguchi H."/>
            <person name="Natvig D.O."/>
            <person name="Palmerini H."/>
            <person name="Ramesh M.A."/>
            <person name="Rehmeyer C.J."/>
            <person name="Roe B.A."/>
            <person name="Shenoy N."/>
            <person name="Stanke M."/>
            <person name="Ter-Hovhannisyan V."/>
            <person name="Tunlid A."/>
            <person name="Velagapudi R."/>
            <person name="Vision T.J."/>
            <person name="Zeng Q."/>
            <person name="Zolan M.E."/>
            <person name="Pukkila P.J."/>
        </authorList>
    </citation>
    <scope>NUCLEOTIDE SEQUENCE [LARGE SCALE GENOMIC DNA]</scope>
    <source>
        <strain evidence="2">Okayama-7 / 130 / ATCC MYA-4618 / FGSC 9003</strain>
    </source>
</reference>
<dbReference type="OrthoDB" id="3038759at2759"/>
<dbReference type="KEGG" id="cci:CC1G_06904"/>
<name>A8N732_COPC7</name>
<proteinExistence type="predicted"/>
<keyword evidence="2" id="KW-1185">Reference proteome</keyword>
<dbReference type="STRING" id="240176.A8N732"/>
<dbReference type="Proteomes" id="UP000001861">
    <property type="component" value="Unassembled WGS sequence"/>
</dbReference>
<dbReference type="VEuPathDB" id="FungiDB:CC1G_06904"/>
<dbReference type="InParanoid" id="A8N732"/>
<protein>
    <submittedName>
        <fullName evidence="1">Uncharacterized protein</fullName>
    </submittedName>
</protein>
<evidence type="ECO:0000313" key="2">
    <source>
        <dbReference type="Proteomes" id="UP000001861"/>
    </source>
</evidence>
<comment type="caution">
    <text evidence="1">The sequence shown here is derived from an EMBL/GenBank/DDBJ whole genome shotgun (WGS) entry which is preliminary data.</text>
</comment>
<sequence length="447" mass="50600">MDASLAFQDKATRSERETFEAIDELQAWLEALDMRGNCARKTLDDLLRLRHQRAALRRLSEPSTRNFALFRHARLLWRQYTLVAPKRTPKSEDLLDAQIIHTKAHLHQLRSHRQELTSQLARLKASVSAVGRIPPELWSVIFQYAMPEDQVYIRPSVRNGPLLFCQVCSYWRGIAISTSHLWNSLSITRKEGSASLAKLWLQRSGSLPLSIEISVSPHMEPAQYYRTLATLLSFSERWYRLRLNLTEHLVRSVLSTPMPTLEILEFGSNHAISSLHLAPQFAPKLRSVSLLTVPLDPTPLNLPWNQIVHFSSRCWADMQSHLDVLKRCPDLEKCRIHLLHAQCPSMDSTAPLVLQNLKSMEIVAFTGSAMGPFLDRLTLPSLTELSLVVPDESPACGVSEWPRSVTSALAERSSCKTVQVYLQGIASQKASHHDTTEVLLEVVEIDT</sequence>
<dbReference type="RefSeq" id="XP_001830638.1">
    <property type="nucleotide sequence ID" value="XM_001830586.1"/>
</dbReference>
<evidence type="ECO:0000313" key="1">
    <source>
        <dbReference type="EMBL" id="EAU91269.1"/>
    </source>
</evidence>
<gene>
    <name evidence="1" type="ORF">CC1G_06904</name>
</gene>
<organism evidence="1 2">
    <name type="scientific">Coprinopsis cinerea (strain Okayama-7 / 130 / ATCC MYA-4618 / FGSC 9003)</name>
    <name type="common">Inky cap fungus</name>
    <name type="synonym">Hormographiella aspergillata</name>
    <dbReference type="NCBI Taxonomy" id="240176"/>
    <lineage>
        <taxon>Eukaryota</taxon>
        <taxon>Fungi</taxon>
        <taxon>Dikarya</taxon>
        <taxon>Basidiomycota</taxon>
        <taxon>Agaricomycotina</taxon>
        <taxon>Agaricomycetes</taxon>
        <taxon>Agaricomycetidae</taxon>
        <taxon>Agaricales</taxon>
        <taxon>Agaricineae</taxon>
        <taxon>Psathyrellaceae</taxon>
        <taxon>Coprinopsis</taxon>
    </lineage>
</organism>
<accession>A8N732</accession>